<dbReference type="PANTHER" id="PTHR10015:SF427">
    <property type="entry name" value="HEAT SHOCK FACTOR PROTEIN"/>
    <property type="match status" value="1"/>
</dbReference>
<dbReference type="FunFam" id="1.10.10.10:FF:000027">
    <property type="entry name" value="Heat shock transcription factor 1"/>
    <property type="match status" value="1"/>
</dbReference>
<keyword evidence="3" id="KW-0805">Transcription regulation</keyword>
<evidence type="ECO:0000256" key="7">
    <source>
        <dbReference type="RuleBase" id="RU004020"/>
    </source>
</evidence>
<dbReference type="InterPro" id="IPR000232">
    <property type="entry name" value="HSF_DNA-bd"/>
</dbReference>
<dbReference type="GO" id="GO:0043565">
    <property type="term" value="F:sequence-specific DNA binding"/>
    <property type="evidence" value="ECO:0007669"/>
    <property type="project" value="InterPro"/>
</dbReference>
<name>A0A8K0KRL9_LADFU</name>
<gene>
    <name evidence="9" type="ORF">J437_LFUL004694</name>
</gene>
<dbReference type="SUPFAM" id="SSF46785">
    <property type="entry name" value="Winged helix' DNA-binding domain"/>
    <property type="match status" value="1"/>
</dbReference>
<dbReference type="Proteomes" id="UP000792457">
    <property type="component" value="Unassembled WGS sequence"/>
</dbReference>
<sequence length="418" mass="47037">MDISVAAPELFLIVKFLFQNGSSFLIRNQAQFSRELLPLYYKHNNLASFIRQLNMYGFHKITSVESGGLKVDKDEMEFAHTYFLRGHPYLLENIKRKIPTGGVSSGSSSHSPTGNVKPEIVSRVLQDVRQMKGRQETLDSRFNAMKRENEALWRELALLRQKHMKQQQIVNKLIQFLVTLVQPNRGLGIKRTYPLMLNDTPNRNTHSNSRHGVSQPKVAKINVISDVMAHEELSPKGPVIHELDNNVEYILPDDSYDDDLSGVEFVCGRDEEVEGDKLAAYTGTNVPMGALKSENGQRNQGQPVSPVAGAEASDIPVQQNKDNLLLAICSLSSVQGKCLDPSTYFDWSGKFSCIPRRDIRVKIIKLQKLHFLSNLLYSAILSTVFFNNPSCIKFPIQFLDSLLVVSIYIVSSFICCST</sequence>
<evidence type="ECO:0000256" key="2">
    <source>
        <dbReference type="ARBA" id="ARBA00006403"/>
    </source>
</evidence>
<evidence type="ECO:0000256" key="3">
    <source>
        <dbReference type="ARBA" id="ARBA00023015"/>
    </source>
</evidence>
<evidence type="ECO:0000313" key="9">
    <source>
        <dbReference type="EMBL" id="KAG8240234.1"/>
    </source>
</evidence>
<dbReference type="Pfam" id="PF00447">
    <property type="entry name" value="HSF_DNA-bind"/>
    <property type="match status" value="1"/>
</dbReference>
<proteinExistence type="inferred from homology"/>
<comment type="similarity">
    <text evidence="2 7">Belongs to the HSF family.</text>
</comment>
<dbReference type="InterPro" id="IPR036388">
    <property type="entry name" value="WH-like_DNA-bd_sf"/>
</dbReference>
<comment type="subcellular location">
    <subcellularLocation>
        <location evidence="1">Nucleus</location>
    </subcellularLocation>
</comment>
<keyword evidence="6" id="KW-0539">Nucleus</keyword>
<dbReference type="GO" id="GO:0005634">
    <property type="term" value="C:nucleus"/>
    <property type="evidence" value="ECO:0007669"/>
    <property type="project" value="UniProtKB-SubCell"/>
</dbReference>
<dbReference type="EMBL" id="KZ312439">
    <property type="protein sequence ID" value="KAG8240234.1"/>
    <property type="molecule type" value="Genomic_DNA"/>
</dbReference>
<evidence type="ECO:0000313" key="10">
    <source>
        <dbReference type="Proteomes" id="UP000792457"/>
    </source>
</evidence>
<evidence type="ECO:0000259" key="8">
    <source>
        <dbReference type="PROSITE" id="PS00434"/>
    </source>
</evidence>
<keyword evidence="5" id="KW-0804">Transcription</keyword>
<evidence type="ECO:0000256" key="6">
    <source>
        <dbReference type="ARBA" id="ARBA00023242"/>
    </source>
</evidence>
<dbReference type="PANTHER" id="PTHR10015">
    <property type="entry name" value="HEAT SHOCK TRANSCRIPTION FACTOR"/>
    <property type="match status" value="1"/>
</dbReference>
<comment type="caution">
    <text evidence="9">The sequence shown here is derived from an EMBL/GenBank/DDBJ whole genome shotgun (WGS) entry which is preliminary data.</text>
</comment>
<feature type="domain" description="HSF-type DNA-binding" evidence="8">
    <location>
        <begin position="37"/>
        <end position="61"/>
    </location>
</feature>
<protein>
    <recommendedName>
        <fullName evidence="8">HSF-type DNA-binding domain-containing protein</fullName>
    </recommendedName>
</protein>
<keyword evidence="4" id="KW-0238">DNA-binding</keyword>
<evidence type="ECO:0000256" key="5">
    <source>
        <dbReference type="ARBA" id="ARBA00023163"/>
    </source>
</evidence>
<dbReference type="Gene3D" id="1.10.10.10">
    <property type="entry name" value="Winged helix-like DNA-binding domain superfamily/Winged helix DNA-binding domain"/>
    <property type="match status" value="1"/>
</dbReference>
<reference evidence="9" key="2">
    <citation type="submission" date="2017-10" db="EMBL/GenBank/DDBJ databases">
        <title>Ladona fulva Genome sequencing and assembly.</title>
        <authorList>
            <person name="Murali S."/>
            <person name="Richards S."/>
            <person name="Bandaranaike D."/>
            <person name="Bellair M."/>
            <person name="Blankenburg K."/>
            <person name="Chao H."/>
            <person name="Dinh H."/>
            <person name="Doddapaneni H."/>
            <person name="Dugan-Rocha S."/>
            <person name="Elkadiri S."/>
            <person name="Gnanaolivu R."/>
            <person name="Hernandez B."/>
            <person name="Skinner E."/>
            <person name="Javaid M."/>
            <person name="Lee S."/>
            <person name="Li M."/>
            <person name="Ming W."/>
            <person name="Munidasa M."/>
            <person name="Muniz J."/>
            <person name="Nguyen L."/>
            <person name="Hughes D."/>
            <person name="Osuji N."/>
            <person name="Pu L.-L."/>
            <person name="Puazo M."/>
            <person name="Qu C."/>
            <person name="Quiroz J."/>
            <person name="Raj R."/>
            <person name="Weissenberger G."/>
            <person name="Xin Y."/>
            <person name="Zou X."/>
            <person name="Han Y."/>
            <person name="Worley K."/>
            <person name="Muzny D."/>
            <person name="Gibbs R."/>
        </authorList>
    </citation>
    <scope>NUCLEOTIDE SEQUENCE</scope>
    <source>
        <strain evidence="9">Sampled in the wild</strain>
    </source>
</reference>
<dbReference type="PRINTS" id="PR00056">
    <property type="entry name" value="HSFDOMAIN"/>
</dbReference>
<evidence type="ECO:0000256" key="4">
    <source>
        <dbReference type="ARBA" id="ARBA00023125"/>
    </source>
</evidence>
<dbReference type="InterPro" id="IPR036390">
    <property type="entry name" value="WH_DNA-bd_sf"/>
</dbReference>
<evidence type="ECO:0000256" key="1">
    <source>
        <dbReference type="ARBA" id="ARBA00004123"/>
    </source>
</evidence>
<dbReference type="SMART" id="SM00415">
    <property type="entry name" value="HSF"/>
    <property type="match status" value="1"/>
</dbReference>
<dbReference type="AlphaFoldDB" id="A0A8K0KRL9"/>
<organism evidence="9 10">
    <name type="scientific">Ladona fulva</name>
    <name type="common">Scarce chaser dragonfly</name>
    <name type="synonym">Libellula fulva</name>
    <dbReference type="NCBI Taxonomy" id="123851"/>
    <lineage>
        <taxon>Eukaryota</taxon>
        <taxon>Metazoa</taxon>
        <taxon>Ecdysozoa</taxon>
        <taxon>Arthropoda</taxon>
        <taxon>Hexapoda</taxon>
        <taxon>Insecta</taxon>
        <taxon>Pterygota</taxon>
        <taxon>Palaeoptera</taxon>
        <taxon>Odonata</taxon>
        <taxon>Epiprocta</taxon>
        <taxon>Anisoptera</taxon>
        <taxon>Libelluloidea</taxon>
        <taxon>Libellulidae</taxon>
        <taxon>Ladona</taxon>
    </lineage>
</organism>
<keyword evidence="10" id="KW-1185">Reference proteome</keyword>
<reference evidence="9" key="1">
    <citation type="submission" date="2013-04" db="EMBL/GenBank/DDBJ databases">
        <authorList>
            <person name="Qu J."/>
            <person name="Murali S.C."/>
            <person name="Bandaranaike D."/>
            <person name="Bellair M."/>
            <person name="Blankenburg K."/>
            <person name="Chao H."/>
            <person name="Dinh H."/>
            <person name="Doddapaneni H."/>
            <person name="Downs B."/>
            <person name="Dugan-Rocha S."/>
            <person name="Elkadiri S."/>
            <person name="Gnanaolivu R.D."/>
            <person name="Hernandez B."/>
            <person name="Javaid M."/>
            <person name="Jayaseelan J.C."/>
            <person name="Lee S."/>
            <person name="Li M."/>
            <person name="Ming W."/>
            <person name="Munidasa M."/>
            <person name="Muniz J."/>
            <person name="Nguyen L."/>
            <person name="Ongeri F."/>
            <person name="Osuji N."/>
            <person name="Pu L.-L."/>
            <person name="Puazo M."/>
            <person name="Qu C."/>
            <person name="Quiroz J."/>
            <person name="Raj R."/>
            <person name="Weissenberger G."/>
            <person name="Xin Y."/>
            <person name="Zou X."/>
            <person name="Han Y."/>
            <person name="Richards S."/>
            <person name="Worley K."/>
            <person name="Muzny D."/>
            <person name="Gibbs R."/>
        </authorList>
    </citation>
    <scope>NUCLEOTIDE SEQUENCE</scope>
    <source>
        <strain evidence="9">Sampled in the wild</strain>
    </source>
</reference>
<dbReference type="PROSITE" id="PS00434">
    <property type="entry name" value="HSF_DOMAIN"/>
    <property type="match status" value="1"/>
</dbReference>
<dbReference type="GO" id="GO:0003700">
    <property type="term" value="F:DNA-binding transcription factor activity"/>
    <property type="evidence" value="ECO:0007669"/>
    <property type="project" value="InterPro"/>
</dbReference>
<dbReference type="OrthoDB" id="60033at2759"/>
<accession>A0A8K0KRL9</accession>